<keyword evidence="7 8" id="KW-0472">Membrane</keyword>
<sequence>MSWFARREILVISLLVAAGVALRIAWVMAGGHLAPVISEMYNISGRFAIDGVLGDAFRPGQGPTAHAMPLSPMLAGAVYRVLGIGTPAAEFVLTLVSLCFTFGSFLLVYKIFRTLGTPLWACLAALALACLLPVNLSLEAVAFRTWEGALAVFLMAWMMLLAVRLDAGETRPTKAQYAGISLLCVISFVVNQAVGVASFAMLGLLAWRRSGLRAAVGTGALSLVLTALVLTPWMLRNGETMGERLWLRSNFGLVLATGFHDGMSGKDQRQAFVDRMDSVDPLMSDTAYARMKQMGELAYNRELAGRAQAWISAHPTQSLGIALGYLRQYYFPPEWLWHIYSDRSRSTWVKALSHWLISALGLAGLAMALWQRRRGFIYVAFGALIPALPYMLAQPVLRYRYLVFALLLFLAADFVARLAATRPRTALAA</sequence>
<name>A0A1L3ZS51_9SPHN</name>
<evidence type="ECO:0000313" key="9">
    <source>
        <dbReference type="EMBL" id="API58448.1"/>
    </source>
</evidence>
<keyword evidence="10" id="KW-1185">Reference proteome</keyword>
<evidence type="ECO:0000256" key="1">
    <source>
        <dbReference type="ARBA" id="ARBA00004651"/>
    </source>
</evidence>
<evidence type="ECO:0000256" key="5">
    <source>
        <dbReference type="ARBA" id="ARBA00022692"/>
    </source>
</evidence>
<keyword evidence="5 8" id="KW-0812">Transmembrane</keyword>
<dbReference type="Proteomes" id="UP000182063">
    <property type="component" value="Chromosome"/>
</dbReference>
<evidence type="ECO:0000256" key="8">
    <source>
        <dbReference type="SAM" id="Phobius"/>
    </source>
</evidence>
<dbReference type="GO" id="GO:0016763">
    <property type="term" value="F:pentosyltransferase activity"/>
    <property type="evidence" value="ECO:0007669"/>
    <property type="project" value="TreeGrafter"/>
</dbReference>
<feature type="transmembrane region" description="Helical" evidence="8">
    <location>
        <begin position="91"/>
        <end position="112"/>
    </location>
</feature>
<dbReference type="GO" id="GO:0005886">
    <property type="term" value="C:plasma membrane"/>
    <property type="evidence" value="ECO:0007669"/>
    <property type="project" value="UniProtKB-SubCell"/>
</dbReference>
<dbReference type="STRING" id="1921510.BSL82_03315"/>
<feature type="transmembrane region" description="Helical" evidence="8">
    <location>
        <begin position="177"/>
        <end position="202"/>
    </location>
</feature>
<dbReference type="GO" id="GO:0009103">
    <property type="term" value="P:lipopolysaccharide biosynthetic process"/>
    <property type="evidence" value="ECO:0007669"/>
    <property type="project" value="UniProtKB-ARBA"/>
</dbReference>
<keyword evidence="3" id="KW-0328">Glycosyltransferase</keyword>
<dbReference type="AlphaFoldDB" id="A0A1L3ZS51"/>
<dbReference type="PANTHER" id="PTHR33908:SF11">
    <property type="entry name" value="MEMBRANE PROTEIN"/>
    <property type="match status" value="1"/>
</dbReference>
<gene>
    <name evidence="9" type="ORF">BSL82_03315</name>
</gene>
<evidence type="ECO:0000313" key="10">
    <source>
        <dbReference type="Proteomes" id="UP000182063"/>
    </source>
</evidence>
<dbReference type="KEGG" id="sphj:BSL82_03315"/>
<feature type="transmembrane region" description="Helical" evidence="8">
    <location>
        <begin position="148"/>
        <end position="165"/>
    </location>
</feature>
<keyword evidence="6 8" id="KW-1133">Transmembrane helix</keyword>
<dbReference type="OrthoDB" id="7538213at2"/>
<evidence type="ECO:0000256" key="6">
    <source>
        <dbReference type="ARBA" id="ARBA00022989"/>
    </source>
</evidence>
<comment type="subcellular location">
    <subcellularLocation>
        <location evidence="1">Cell membrane</location>
        <topology evidence="1">Multi-pass membrane protein</topology>
    </subcellularLocation>
</comment>
<feature type="transmembrane region" description="Helical" evidence="8">
    <location>
        <begin position="214"/>
        <end position="235"/>
    </location>
</feature>
<reference evidence="10" key="1">
    <citation type="submission" date="2016-11" db="EMBL/GenBank/DDBJ databases">
        <title>Complete Genome Sequence of alachlor-degrading Sphingomonas sp. strain JJ-A5.</title>
        <authorList>
            <person name="Lee H."/>
            <person name="Ka J.-O."/>
        </authorList>
    </citation>
    <scope>NUCLEOTIDE SEQUENCE [LARGE SCALE GENOMIC DNA]</scope>
    <source>
        <strain evidence="10">JJ-A5</strain>
    </source>
</reference>
<dbReference type="EMBL" id="CP018221">
    <property type="protein sequence ID" value="API58448.1"/>
    <property type="molecule type" value="Genomic_DNA"/>
</dbReference>
<keyword evidence="4" id="KW-0808">Transferase</keyword>
<evidence type="ECO:0008006" key="11">
    <source>
        <dbReference type="Google" id="ProtNLM"/>
    </source>
</evidence>
<dbReference type="PANTHER" id="PTHR33908">
    <property type="entry name" value="MANNOSYLTRANSFERASE YKCB-RELATED"/>
    <property type="match status" value="1"/>
</dbReference>
<proteinExistence type="predicted"/>
<feature type="transmembrane region" description="Helical" evidence="8">
    <location>
        <begin position="351"/>
        <end position="369"/>
    </location>
</feature>
<dbReference type="InterPro" id="IPR050297">
    <property type="entry name" value="LipidA_mod_glycosyltrf_83"/>
</dbReference>
<protein>
    <recommendedName>
        <fullName evidence="11">Glycosyltransferase RgtA/B/C/D-like domain-containing protein</fullName>
    </recommendedName>
</protein>
<dbReference type="RefSeq" id="WP_072596021.1">
    <property type="nucleotide sequence ID" value="NZ_CP018221.1"/>
</dbReference>
<accession>A0A1L3ZS51</accession>
<feature type="transmembrane region" description="Helical" evidence="8">
    <location>
        <begin position="309"/>
        <end position="331"/>
    </location>
</feature>
<evidence type="ECO:0000256" key="3">
    <source>
        <dbReference type="ARBA" id="ARBA00022676"/>
    </source>
</evidence>
<feature type="transmembrane region" description="Helical" evidence="8">
    <location>
        <begin position="376"/>
        <end position="393"/>
    </location>
</feature>
<keyword evidence="2" id="KW-1003">Cell membrane</keyword>
<organism evidence="9 10">
    <name type="scientific">Tardibacter chloracetimidivorans</name>
    <dbReference type="NCBI Taxonomy" id="1921510"/>
    <lineage>
        <taxon>Bacteria</taxon>
        <taxon>Pseudomonadati</taxon>
        <taxon>Pseudomonadota</taxon>
        <taxon>Alphaproteobacteria</taxon>
        <taxon>Sphingomonadales</taxon>
        <taxon>Sphingomonadaceae</taxon>
        <taxon>Tardibacter</taxon>
    </lineage>
</organism>
<evidence type="ECO:0000256" key="4">
    <source>
        <dbReference type="ARBA" id="ARBA00022679"/>
    </source>
</evidence>
<feature type="transmembrane region" description="Helical" evidence="8">
    <location>
        <begin position="119"/>
        <end position="136"/>
    </location>
</feature>
<evidence type="ECO:0000256" key="2">
    <source>
        <dbReference type="ARBA" id="ARBA00022475"/>
    </source>
</evidence>
<feature type="transmembrane region" description="Helical" evidence="8">
    <location>
        <begin position="399"/>
        <end position="420"/>
    </location>
</feature>
<evidence type="ECO:0000256" key="7">
    <source>
        <dbReference type="ARBA" id="ARBA00023136"/>
    </source>
</evidence>